<sequence>MTGWLANLDSKHKVILFGAGLLTAIVLVYLGIIAPQGKRLDVLAAQCQIEQQRIKTIESYAQKYPDPSQHVRDMDAKVAKLAAKLPDKPEIGSFLKEIEQAAKLSQVSLLEIKPLALVNRNGYREIPIEIQLKASFPNLLEFTKKMGELQRFNYLTYAHLQAKQGILEVKLIVVVYSYGIFSEPVAKQPSQSSPVKNKKN</sequence>
<protein>
    <submittedName>
        <fullName evidence="2">Type IV pilus assembly protein PilM</fullName>
    </submittedName>
</protein>
<name>A0A212LT06_9FIRM</name>
<organism evidence="2">
    <name type="scientific">uncultured Sporomusa sp</name>
    <dbReference type="NCBI Taxonomy" id="307249"/>
    <lineage>
        <taxon>Bacteria</taxon>
        <taxon>Bacillati</taxon>
        <taxon>Bacillota</taxon>
        <taxon>Negativicutes</taxon>
        <taxon>Selenomonadales</taxon>
        <taxon>Sporomusaceae</taxon>
        <taxon>Sporomusa</taxon>
        <taxon>environmental samples</taxon>
    </lineage>
</organism>
<reference evidence="2" key="1">
    <citation type="submission" date="2016-08" db="EMBL/GenBank/DDBJ databases">
        <authorList>
            <person name="Seilhamer J.J."/>
        </authorList>
    </citation>
    <scope>NUCLEOTIDE SEQUENCE</scope>
    <source>
        <strain evidence="2">86</strain>
    </source>
</reference>
<dbReference type="EMBL" id="FMJE01000003">
    <property type="protein sequence ID" value="SCM80606.1"/>
    <property type="molecule type" value="Genomic_DNA"/>
</dbReference>
<keyword evidence="1" id="KW-0472">Membrane</keyword>
<dbReference type="GO" id="GO:0043107">
    <property type="term" value="P:type IV pilus-dependent motility"/>
    <property type="evidence" value="ECO:0007669"/>
    <property type="project" value="InterPro"/>
</dbReference>
<proteinExistence type="predicted"/>
<evidence type="ECO:0000313" key="2">
    <source>
        <dbReference type="EMBL" id="SCM80606.1"/>
    </source>
</evidence>
<dbReference type="AlphaFoldDB" id="A0A212LT06"/>
<feature type="transmembrane region" description="Helical" evidence="1">
    <location>
        <begin position="14"/>
        <end position="34"/>
    </location>
</feature>
<evidence type="ECO:0000256" key="1">
    <source>
        <dbReference type="SAM" id="Phobius"/>
    </source>
</evidence>
<dbReference type="InterPro" id="IPR007445">
    <property type="entry name" value="PilO"/>
</dbReference>
<dbReference type="Gene3D" id="3.30.70.60">
    <property type="match status" value="1"/>
</dbReference>
<dbReference type="PANTHER" id="PTHR39555:SF1">
    <property type="entry name" value="TYPE IV PILUS INNER MEMBRANE COMPONENT PILO"/>
    <property type="match status" value="1"/>
</dbReference>
<dbReference type="RefSeq" id="WP_288183915.1">
    <property type="nucleotide sequence ID" value="NZ_LT608335.1"/>
</dbReference>
<accession>A0A212LT06</accession>
<keyword evidence="1" id="KW-0812">Transmembrane</keyword>
<keyword evidence="1" id="KW-1133">Transmembrane helix</keyword>
<dbReference type="Pfam" id="PF04350">
    <property type="entry name" value="PilO"/>
    <property type="match status" value="1"/>
</dbReference>
<dbReference type="GO" id="GO:0043683">
    <property type="term" value="P:type IV pilus assembly"/>
    <property type="evidence" value="ECO:0007669"/>
    <property type="project" value="InterPro"/>
</dbReference>
<dbReference type="PANTHER" id="PTHR39555">
    <property type="entry name" value="FIMBRIAL ASSEMBLY PROTEIN PILO-LIKE PROTEIN-RELATED"/>
    <property type="match status" value="1"/>
</dbReference>
<gene>
    <name evidence="2" type="primary">pilM</name>
    <name evidence="2" type="ORF">KL86SPO_30784</name>
</gene>
<dbReference type="InterPro" id="IPR014717">
    <property type="entry name" value="Transl_elong_EF1B/ribsomal_bS6"/>
</dbReference>